<dbReference type="SUPFAM" id="SSF82829">
    <property type="entry name" value="MesJ substrate recognition domain-like"/>
    <property type="match status" value="1"/>
</dbReference>
<evidence type="ECO:0000313" key="10">
    <source>
        <dbReference type="EMBL" id="CAH0524960.1"/>
    </source>
</evidence>
<dbReference type="InterPro" id="IPR015262">
    <property type="entry name" value="tRNA_Ile_lys_synt_subst-bd"/>
</dbReference>
<evidence type="ECO:0000256" key="5">
    <source>
        <dbReference type="ARBA" id="ARBA00022741"/>
    </source>
</evidence>
<dbReference type="GO" id="GO:0032267">
    <property type="term" value="F:tRNA(Ile)-lysidine synthase activity"/>
    <property type="evidence" value="ECO:0007669"/>
    <property type="project" value="UniProtKB-EC"/>
</dbReference>
<comment type="similarity">
    <text evidence="8">Belongs to the tRNA(Ile)-lysidine synthase family.</text>
</comment>
<comment type="subcellular location">
    <subcellularLocation>
        <location evidence="1 8">Cytoplasm</location>
    </subcellularLocation>
</comment>
<reference evidence="10" key="1">
    <citation type="submission" date="2021-12" db="EMBL/GenBank/DDBJ databases">
        <authorList>
            <person name="Rodrigo-Torres L."/>
            <person name="Arahal R. D."/>
            <person name="Lucena T."/>
        </authorList>
    </citation>
    <scope>NUCLEOTIDE SEQUENCE</scope>
    <source>
        <strain evidence="10">CECT 8226</strain>
    </source>
</reference>
<dbReference type="InterPro" id="IPR012795">
    <property type="entry name" value="tRNA_Ile_lys_synt_N"/>
</dbReference>
<proteinExistence type="inferred from homology"/>
<evidence type="ECO:0000256" key="1">
    <source>
        <dbReference type="ARBA" id="ARBA00004496"/>
    </source>
</evidence>
<dbReference type="Pfam" id="PF01171">
    <property type="entry name" value="ATP_bind_3"/>
    <property type="match status" value="1"/>
</dbReference>
<evidence type="ECO:0000256" key="8">
    <source>
        <dbReference type="HAMAP-Rule" id="MF_01161"/>
    </source>
</evidence>
<dbReference type="Gene3D" id="3.40.50.620">
    <property type="entry name" value="HUPs"/>
    <property type="match status" value="1"/>
</dbReference>
<evidence type="ECO:0000256" key="2">
    <source>
        <dbReference type="ARBA" id="ARBA00022490"/>
    </source>
</evidence>
<dbReference type="EMBL" id="CAKLCM010000002">
    <property type="protein sequence ID" value="CAH0524960.1"/>
    <property type="molecule type" value="Genomic_DNA"/>
</dbReference>
<accession>A0ABM8ZEM3</accession>
<organism evidence="10 11">
    <name type="scientific">Vibrio hippocampi</name>
    <dbReference type="NCBI Taxonomy" id="654686"/>
    <lineage>
        <taxon>Bacteria</taxon>
        <taxon>Pseudomonadati</taxon>
        <taxon>Pseudomonadota</taxon>
        <taxon>Gammaproteobacteria</taxon>
        <taxon>Vibrionales</taxon>
        <taxon>Vibrionaceae</taxon>
        <taxon>Vibrio</taxon>
    </lineage>
</organism>
<feature type="binding site" evidence="8">
    <location>
        <begin position="26"/>
        <end position="31"/>
    </location>
    <ligand>
        <name>ATP</name>
        <dbReference type="ChEBI" id="CHEBI:30616"/>
    </ligand>
</feature>
<dbReference type="NCBIfam" id="TIGR02432">
    <property type="entry name" value="lysidine_TilS_N"/>
    <property type="match status" value="1"/>
</dbReference>
<evidence type="ECO:0000256" key="6">
    <source>
        <dbReference type="ARBA" id="ARBA00022840"/>
    </source>
</evidence>
<dbReference type="NCBIfam" id="TIGR02433">
    <property type="entry name" value="lysidine_TilS_C"/>
    <property type="match status" value="1"/>
</dbReference>
<sequence length="444" mass="50672">MDIYQQFESSLTQHLNAHNKVVLGLSGGMDSRVLLHLLGRFQSDYPERNIIAVHIHHGLSSNADQWQTQCQRWSQKEGIAFDYRLVEVKSKAGESLEQVARHARYQALNDYIEPGDVLVTGQHLDDQTETFLLALKRGSGPKGLSSMAQSMPFGLGYILRPLLAVSRRDIERYAISEKLEWVEDESNQDTRFDRNFLRQEVIPSIKQRWPSFTSSVARSARLCAAQEQLLTELLQPELTKLCDELGGLSIVELAAYSQLKRDYLIRLWLEQHTQWLPSEIQLNKLWFEVACARDDANPELQLAQGSVRRFKQRLFWVSNHHDVSQWQGALTLDACLALPDALGTLSLSSLDKPISSVLSISRQNLPHSLQVIFEPEGLSAHPYGRVGSRKMKKLYQELGVPSWQRRRIPIVMHQDKVVAVAGLFVDKDYYGEDYQLLWDKPVAT</sequence>
<gene>
    <name evidence="8 10" type="primary">tilS</name>
    <name evidence="10" type="ORF">VHP8226_00637</name>
</gene>
<evidence type="ECO:0000256" key="7">
    <source>
        <dbReference type="ARBA" id="ARBA00048539"/>
    </source>
</evidence>
<keyword evidence="11" id="KW-1185">Reference proteome</keyword>
<protein>
    <recommendedName>
        <fullName evidence="8">tRNA(Ile)-lysidine synthase</fullName>
        <ecNumber evidence="8">6.3.4.19</ecNumber>
    </recommendedName>
    <alternativeName>
        <fullName evidence="8">tRNA(Ile)-2-lysyl-cytidine synthase</fullName>
    </alternativeName>
    <alternativeName>
        <fullName evidence="8">tRNA(Ile)-lysidine synthetase</fullName>
    </alternativeName>
</protein>
<dbReference type="EC" id="6.3.4.19" evidence="8"/>
<keyword evidence="2 8" id="KW-0963">Cytoplasm</keyword>
<dbReference type="SMART" id="SM00977">
    <property type="entry name" value="TilS_C"/>
    <property type="match status" value="1"/>
</dbReference>
<comment type="catalytic activity">
    <reaction evidence="7 8">
        <text>cytidine(34) in tRNA(Ile2) + L-lysine + ATP = lysidine(34) in tRNA(Ile2) + AMP + diphosphate + H(+)</text>
        <dbReference type="Rhea" id="RHEA:43744"/>
        <dbReference type="Rhea" id="RHEA-COMP:10625"/>
        <dbReference type="Rhea" id="RHEA-COMP:10670"/>
        <dbReference type="ChEBI" id="CHEBI:15378"/>
        <dbReference type="ChEBI" id="CHEBI:30616"/>
        <dbReference type="ChEBI" id="CHEBI:32551"/>
        <dbReference type="ChEBI" id="CHEBI:33019"/>
        <dbReference type="ChEBI" id="CHEBI:82748"/>
        <dbReference type="ChEBI" id="CHEBI:83665"/>
        <dbReference type="ChEBI" id="CHEBI:456215"/>
        <dbReference type="EC" id="6.3.4.19"/>
    </reaction>
</comment>
<feature type="domain" description="Lysidine-tRNA(Ile) synthetase C-terminal" evidence="9">
    <location>
        <begin position="369"/>
        <end position="438"/>
    </location>
</feature>
<name>A0ABM8ZEM3_9VIBR</name>
<keyword evidence="6 8" id="KW-0067">ATP-binding</keyword>
<dbReference type="Gene3D" id="1.20.59.20">
    <property type="match status" value="1"/>
</dbReference>
<dbReference type="PANTHER" id="PTHR43033">
    <property type="entry name" value="TRNA(ILE)-LYSIDINE SYNTHASE-RELATED"/>
    <property type="match status" value="1"/>
</dbReference>
<dbReference type="InterPro" id="IPR012796">
    <property type="entry name" value="Lysidine-tRNA-synth_C"/>
</dbReference>
<dbReference type="InterPro" id="IPR012094">
    <property type="entry name" value="tRNA_Ile_lys_synt"/>
</dbReference>
<evidence type="ECO:0000313" key="11">
    <source>
        <dbReference type="Proteomes" id="UP000838160"/>
    </source>
</evidence>
<dbReference type="Pfam" id="PF11734">
    <property type="entry name" value="TilS_C"/>
    <property type="match status" value="1"/>
</dbReference>
<evidence type="ECO:0000256" key="4">
    <source>
        <dbReference type="ARBA" id="ARBA00022694"/>
    </source>
</evidence>
<comment type="function">
    <text evidence="8">Ligates lysine onto the cytidine present at position 34 of the AUA codon-specific tRNA(Ile) that contains the anticodon CAU, in an ATP-dependent manner. Cytidine is converted to lysidine, thus changing the amino acid specificity of the tRNA from methionine to isoleucine.</text>
</comment>
<dbReference type="RefSeq" id="WP_237483674.1">
    <property type="nucleotide sequence ID" value="NZ_CAKLCM010000002.1"/>
</dbReference>
<keyword evidence="3 8" id="KW-0436">Ligase</keyword>
<dbReference type="HAMAP" id="MF_01161">
    <property type="entry name" value="tRNA_Ile_lys_synt"/>
    <property type="match status" value="1"/>
</dbReference>
<evidence type="ECO:0000259" key="9">
    <source>
        <dbReference type="SMART" id="SM00977"/>
    </source>
</evidence>
<keyword evidence="5 8" id="KW-0547">Nucleotide-binding</keyword>
<dbReference type="InterPro" id="IPR014729">
    <property type="entry name" value="Rossmann-like_a/b/a_fold"/>
</dbReference>
<keyword evidence="4 8" id="KW-0819">tRNA processing</keyword>
<dbReference type="Pfam" id="PF09179">
    <property type="entry name" value="TilS"/>
    <property type="match status" value="1"/>
</dbReference>
<dbReference type="CDD" id="cd01992">
    <property type="entry name" value="TilS_N"/>
    <property type="match status" value="1"/>
</dbReference>
<dbReference type="InterPro" id="IPR011063">
    <property type="entry name" value="TilS/TtcA_N"/>
</dbReference>
<dbReference type="SUPFAM" id="SSF52402">
    <property type="entry name" value="Adenine nucleotide alpha hydrolases-like"/>
    <property type="match status" value="1"/>
</dbReference>
<evidence type="ECO:0000256" key="3">
    <source>
        <dbReference type="ARBA" id="ARBA00022598"/>
    </source>
</evidence>
<comment type="caution">
    <text evidence="10">The sequence shown here is derived from an EMBL/GenBank/DDBJ whole genome shotgun (WGS) entry which is preliminary data.</text>
</comment>
<dbReference type="Proteomes" id="UP000838160">
    <property type="component" value="Unassembled WGS sequence"/>
</dbReference>
<dbReference type="SUPFAM" id="SSF56037">
    <property type="entry name" value="PheT/TilS domain"/>
    <property type="match status" value="1"/>
</dbReference>
<comment type="domain">
    <text evidence="8">The N-terminal region contains the highly conserved SGGXDS motif, predicted to be a P-loop motif involved in ATP binding.</text>
</comment>
<dbReference type="PANTHER" id="PTHR43033:SF1">
    <property type="entry name" value="TRNA(ILE)-LYSIDINE SYNTHASE-RELATED"/>
    <property type="match status" value="1"/>
</dbReference>